<dbReference type="InterPro" id="IPR039182">
    <property type="entry name" value="Pop1"/>
</dbReference>
<gene>
    <name evidence="9" type="primary">20352428</name>
    <name evidence="8" type="ORF">GGTG_11970</name>
</gene>
<dbReference type="Pfam" id="PF06978">
    <property type="entry name" value="POP1_N"/>
    <property type="match status" value="2"/>
</dbReference>
<evidence type="ECO:0000313" key="9">
    <source>
        <dbReference type="EnsemblFungi" id="EJT70947"/>
    </source>
</evidence>
<feature type="domain" description="Pop1 N-terminal" evidence="5">
    <location>
        <begin position="73"/>
        <end position="175"/>
    </location>
</feature>
<reference evidence="9" key="5">
    <citation type="submission" date="2018-04" db="UniProtKB">
        <authorList>
            <consortium name="EnsemblFungi"/>
        </authorList>
    </citation>
    <scope>IDENTIFICATION</scope>
    <source>
        <strain evidence="9">R3-111a-1</strain>
    </source>
</reference>
<dbReference type="STRING" id="644352.J3PEN9"/>
<dbReference type="EMBL" id="GL385401">
    <property type="protein sequence ID" value="EJT70947.1"/>
    <property type="molecule type" value="Genomic_DNA"/>
</dbReference>
<dbReference type="InterPro" id="IPR009723">
    <property type="entry name" value="Pop1_N"/>
</dbReference>
<dbReference type="VEuPathDB" id="FungiDB:GGTG_11970"/>
<evidence type="ECO:0000256" key="1">
    <source>
        <dbReference type="ARBA" id="ARBA00004123"/>
    </source>
</evidence>
<dbReference type="OrthoDB" id="442863at2759"/>
<dbReference type="HOGENOM" id="CLU_007205_0_0_1"/>
<dbReference type="EnsemblFungi" id="EJT70947">
    <property type="protein sequence ID" value="EJT70947"/>
    <property type="gene ID" value="GGTG_11970"/>
</dbReference>
<feature type="region of interest" description="Disordered" evidence="4">
    <location>
        <begin position="340"/>
        <end position="361"/>
    </location>
</feature>
<reference evidence="10" key="1">
    <citation type="submission" date="2010-07" db="EMBL/GenBank/DDBJ databases">
        <title>The genome sequence of Gaeumannomyces graminis var. tritici strain R3-111a-1.</title>
        <authorList>
            <consortium name="The Broad Institute Genome Sequencing Platform"/>
            <person name="Ma L.-J."/>
            <person name="Dead R."/>
            <person name="Young S."/>
            <person name="Zeng Q."/>
            <person name="Koehrsen M."/>
            <person name="Alvarado L."/>
            <person name="Berlin A."/>
            <person name="Chapman S.B."/>
            <person name="Chen Z."/>
            <person name="Freedman E."/>
            <person name="Gellesch M."/>
            <person name="Goldberg J."/>
            <person name="Griggs A."/>
            <person name="Gujja S."/>
            <person name="Heilman E.R."/>
            <person name="Heiman D."/>
            <person name="Hepburn T."/>
            <person name="Howarth C."/>
            <person name="Jen D."/>
            <person name="Larson L."/>
            <person name="Mehta T."/>
            <person name="Neiman D."/>
            <person name="Pearson M."/>
            <person name="Roberts A."/>
            <person name="Saif S."/>
            <person name="Shea T."/>
            <person name="Shenoy N."/>
            <person name="Sisk P."/>
            <person name="Stolte C."/>
            <person name="Sykes S."/>
            <person name="Walk T."/>
            <person name="White J."/>
            <person name="Yandava C."/>
            <person name="Haas B."/>
            <person name="Nusbaum C."/>
            <person name="Birren B."/>
        </authorList>
    </citation>
    <scope>NUCLEOTIDE SEQUENCE [LARGE SCALE GENOMIC DNA]</scope>
    <source>
        <strain evidence="10">R3-111a-1</strain>
    </source>
</reference>
<dbReference type="Pfam" id="PF22770">
    <property type="entry name" value="POP1_C"/>
    <property type="match status" value="1"/>
</dbReference>
<evidence type="ECO:0000256" key="4">
    <source>
        <dbReference type="SAM" id="MobiDB-lite"/>
    </source>
</evidence>
<reference evidence="9" key="4">
    <citation type="journal article" date="2015" name="G3 (Bethesda)">
        <title>Genome sequences of three phytopathogenic species of the Magnaporthaceae family of fungi.</title>
        <authorList>
            <person name="Okagaki L.H."/>
            <person name="Nunes C.C."/>
            <person name="Sailsbery J."/>
            <person name="Clay B."/>
            <person name="Brown D."/>
            <person name="John T."/>
            <person name="Oh Y."/>
            <person name="Young N."/>
            <person name="Fitzgerald M."/>
            <person name="Haas B.J."/>
            <person name="Zeng Q."/>
            <person name="Young S."/>
            <person name="Adiconis X."/>
            <person name="Fan L."/>
            <person name="Levin J.Z."/>
            <person name="Mitchell T.K."/>
            <person name="Okubara P.A."/>
            <person name="Farman M.L."/>
            <person name="Kohn L.M."/>
            <person name="Birren B."/>
            <person name="Ma L.-J."/>
            <person name="Dean R.A."/>
        </authorList>
    </citation>
    <scope>NUCLEOTIDE SEQUENCE</scope>
    <source>
        <strain evidence="9">R3-111a-1</strain>
    </source>
</reference>
<feature type="compositionally biased region" description="Basic and acidic residues" evidence="4">
    <location>
        <begin position="804"/>
        <end position="814"/>
    </location>
</feature>
<dbReference type="InterPro" id="IPR012590">
    <property type="entry name" value="POPLD_dom"/>
</dbReference>
<protein>
    <submittedName>
        <fullName evidence="8 9">Uncharacterized protein</fullName>
    </submittedName>
</protein>
<proteinExistence type="predicted"/>
<feature type="domain" description="POPLD" evidence="6">
    <location>
        <begin position="681"/>
        <end position="795"/>
    </location>
</feature>
<evidence type="ECO:0000259" key="6">
    <source>
        <dbReference type="Pfam" id="PF08170"/>
    </source>
</evidence>
<evidence type="ECO:0000259" key="7">
    <source>
        <dbReference type="Pfam" id="PF22770"/>
    </source>
</evidence>
<dbReference type="PANTHER" id="PTHR22731:SF3">
    <property type="entry name" value="RIBONUCLEASES P_MRP PROTEIN SUBUNIT POP1"/>
    <property type="match status" value="1"/>
</dbReference>
<keyword evidence="3" id="KW-0539">Nucleus</keyword>
<reference evidence="8" key="3">
    <citation type="submission" date="2010-09" db="EMBL/GenBank/DDBJ databases">
        <title>Annotation of Gaeumannomyces graminis var. tritici R3-111a-1.</title>
        <authorList>
            <consortium name="The Broad Institute Genome Sequencing Platform"/>
            <person name="Ma L.-J."/>
            <person name="Dead R."/>
            <person name="Young S.K."/>
            <person name="Zeng Q."/>
            <person name="Gargeya S."/>
            <person name="Fitzgerald M."/>
            <person name="Haas B."/>
            <person name="Abouelleil A."/>
            <person name="Alvarado L."/>
            <person name="Arachchi H.M."/>
            <person name="Berlin A."/>
            <person name="Brown A."/>
            <person name="Chapman S.B."/>
            <person name="Chen Z."/>
            <person name="Dunbar C."/>
            <person name="Freedman E."/>
            <person name="Gearin G."/>
            <person name="Gellesch M."/>
            <person name="Goldberg J."/>
            <person name="Griggs A."/>
            <person name="Gujja S."/>
            <person name="Heiman D."/>
            <person name="Howarth C."/>
            <person name="Larson L."/>
            <person name="Lui A."/>
            <person name="MacDonald P.J.P."/>
            <person name="Mehta T."/>
            <person name="Montmayeur A."/>
            <person name="Murphy C."/>
            <person name="Neiman D."/>
            <person name="Pearson M."/>
            <person name="Priest M."/>
            <person name="Roberts A."/>
            <person name="Saif S."/>
            <person name="Shea T."/>
            <person name="Shenoy N."/>
            <person name="Sisk P."/>
            <person name="Stolte C."/>
            <person name="Sykes S."/>
            <person name="Yandava C."/>
            <person name="Wortman J."/>
            <person name="Nusbaum C."/>
            <person name="Birren B."/>
        </authorList>
    </citation>
    <scope>NUCLEOTIDE SEQUENCE</scope>
    <source>
        <strain evidence="8">R3-111a-1</strain>
    </source>
</reference>
<dbReference type="Proteomes" id="UP000006039">
    <property type="component" value="Unassembled WGS sequence"/>
</dbReference>
<feature type="region of interest" description="Disordered" evidence="4">
    <location>
        <begin position="1"/>
        <end position="49"/>
    </location>
</feature>
<evidence type="ECO:0000313" key="10">
    <source>
        <dbReference type="Proteomes" id="UP000006039"/>
    </source>
</evidence>
<feature type="region of interest" description="Disordered" evidence="4">
    <location>
        <begin position="804"/>
        <end position="831"/>
    </location>
</feature>
<comment type="subcellular location">
    <subcellularLocation>
        <location evidence="1">Nucleus</location>
    </subcellularLocation>
</comment>
<feature type="region of interest" description="Disordered" evidence="4">
    <location>
        <begin position="92"/>
        <end position="114"/>
    </location>
</feature>
<evidence type="ECO:0000256" key="2">
    <source>
        <dbReference type="ARBA" id="ARBA00022694"/>
    </source>
</evidence>
<dbReference type="PANTHER" id="PTHR22731">
    <property type="entry name" value="RIBONUCLEASES P/MRP PROTEIN SUBUNIT POP1"/>
    <property type="match status" value="1"/>
</dbReference>
<accession>J3PEN9</accession>
<dbReference type="GO" id="GO:0001682">
    <property type="term" value="P:tRNA 5'-leader removal"/>
    <property type="evidence" value="ECO:0007669"/>
    <property type="project" value="InterPro"/>
</dbReference>
<dbReference type="GO" id="GO:0005655">
    <property type="term" value="C:nucleolar ribonuclease P complex"/>
    <property type="evidence" value="ECO:0007669"/>
    <property type="project" value="InterPro"/>
</dbReference>
<dbReference type="Pfam" id="PF08170">
    <property type="entry name" value="POPLD"/>
    <property type="match status" value="1"/>
</dbReference>
<dbReference type="GO" id="GO:0000172">
    <property type="term" value="C:ribonuclease MRP complex"/>
    <property type="evidence" value="ECO:0007669"/>
    <property type="project" value="InterPro"/>
</dbReference>
<keyword evidence="2" id="KW-0819">tRNA processing</keyword>
<evidence type="ECO:0000256" key="3">
    <source>
        <dbReference type="ARBA" id="ARBA00023242"/>
    </source>
</evidence>
<dbReference type="GeneID" id="20352428"/>
<dbReference type="InterPro" id="IPR055079">
    <property type="entry name" value="POP1_C"/>
</dbReference>
<reference evidence="8" key="2">
    <citation type="submission" date="2010-07" db="EMBL/GenBank/DDBJ databases">
        <authorList>
            <consortium name="The Broad Institute Genome Sequencing Platform"/>
            <consortium name="Broad Institute Genome Sequencing Center for Infectious Disease"/>
            <person name="Ma L.-J."/>
            <person name="Dead R."/>
            <person name="Young S."/>
            <person name="Zeng Q."/>
            <person name="Koehrsen M."/>
            <person name="Alvarado L."/>
            <person name="Berlin A."/>
            <person name="Chapman S.B."/>
            <person name="Chen Z."/>
            <person name="Freedman E."/>
            <person name="Gellesch M."/>
            <person name="Goldberg J."/>
            <person name="Griggs A."/>
            <person name="Gujja S."/>
            <person name="Heilman E.R."/>
            <person name="Heiman D."/>
            <person name="Hepburn T."/>
            <person name="Howarth C."/>
            <person name="Jen D."/>
            <person name="Larson L."/>
            <person name="Mehta T."/>
            <person name="Neiman D."/>
            <person name="Pearson M."/>
            <person name="Roberts A."/>
            <person name="Saif S."/>
            <person name="Shea T."/>
            <person name="Shenoy N."/>
            <person name="Sisk P."/>
            <person name="Stolte C."/>
            <person name="Sykes S."/>
            <person name="Walk T."/>
            <person name="White J."/>
            <person name="Yandava C."/>
            <person name="Haas B."/>
            <person name="Nusbaum C."/>
            <person name="Birren B."/>
        </authorList>
    </citation>
    <scope>NUCLEOTIDE SEQUENCE</scope>
    <source>
        <strain evidence="8">R3-111a-1</strain>
    </source>
</reference>
<sequence>MGPKQVTRPDAASQAAGKKRQAGAADHDHQPGNGNGNGRPNKKAKARVDRSIAVQASAADALTPDGEVNLPHFLEALHHSIGGLEAAMRRSRASGTSRAFQQVPRDLRRRTASHNPKRVPARLRVRAKAEMAADNTPLKPRKKHQGVARALDKSRKARRQLLVLLAETARLRTSLLAAAETQATCYDGSAATGTASSKPGEARALKAQIETLGSALAKTRELAKSLDREEPHLGDETSSKTEQINFIVAKAKKFAQVSAKSKGLNELLSEISKHGEAPATGKLCQALAKTKKLNKVMKEASKLEDHIKPQHHERKEAGEAGETLADSMEIDDEDVVMGDTDLDMPDSPPPREGGKREKRGQLPTHIWHAKRAKMSTRDNPFFSKPTPLNMNTKTVRKMHRALNTSAFMRDASHRGFIQLSGSADDLRAVLKSIGVHPKGATMDWVRGCRVWVGMISGAGPSGHLEDVTPARAIWNPRPTHTVSPEISGQRQVLIEVEPDTEGRALELLQYAAKGPHQESGSVAVTDLSAELGCIDLHGPGATAKLLGVVRPHHLPDTTGYESTHWRLLAALKRTQMDMLGYNICLGLSAAPPDRPPPDRIAAPQEGADDEVEELLAAQETWATEENPRPFALFDPARRAKALYAIRRKQGQPASKVGKDDADPIPILLVCSHPKAHGLGAGWTLICQREAVKTFWLRLASQKTGPGAARPMEVACFEETHRAHTERGVPFFPVDFPTTRAGLAWELKERERLGNEWEGRPKGKRTSWKALDLRPQGCRDSPSRKGEHGDPFACDWEYMFAPRCKPKDDHGENNKRQQNGQPPTDPPALNVETHPLMGSIVNVKPCGLRDYILAATRRLDTNAAKPTVPDFALVTVQITMFGGGVPNPRARVYTLPEHKNTEKRALREAWLGEFESARVGKQQGPKSDNRRFPQFASLKDRKQILAASLFGGTDAMGAAGGESERKPPAPPLAALEADLIGFVTSGGYNLATGRGQAIAHLSAARVVELGATAADEGEEDGSWHRCIVRNVGETLCRPAVWRLVEEHRVVG</sequence>
<evidence type="ECO:0000259" key="5">
    <source>
        <dbReference type="Pfam" id="PF06978"/>
    </source>
</evidence>
<feature type="domain" description="POP1 C-terminal" evidence="7">
    <location>
        <begin position="871"/>
        <end position="1042"/>
    </location>
</feature>
<dbReference type="FunCoup" id="J3PEN9">
    <property type="interactions" value="104"/>
</dbReference>
<feature type="domain" description="Pop1 N-terminal" evidence="5">
    <location>
        <begin position="288"/>
        <end position="421"/>
    </location>
</feature>
<keyword evidence="10" id="KW-1185">Reference proteome</keyword>
<name>J3PEN9_GAET3</name>
<dbReference type="RefSeq" id="XP_009228125.1">
    <property type="nucleotide sequence ID" value="XM_009229861.1"/>
</dbReference>
<organism evidence="8">
    <name type="scientific">Gaeumannomyces tritici (strain R3-111a-1)</name>
    <name type="common">Wheat and barley take-all root rot fungus</name>
    <name type="synonym">Gaeumannomyces graminis var. tritici</name>
    <dbReference type="NCBI Taxonomy" id="644352"/>
    <lineage>
        <taxon>Eukaryota</taxon>
        <taxon>Fungi</taxon>
        <taxon>Dikarya</taxon>
        <taxon>Ascomycota</taxon>
        <taxon>Pezizomycotina</taxon>
        <taxon>Sordariomycetes</taxon>
        <taxon>Sordariomycetidae</taxon>
        <taxon>Magnaporthales</taxon>
        <taxon>Magnaporthaceae</taxon>
        <taxon>Gaeumannomyces</taxon>
    </lineage>
</organism>
<evidence type="ECO:0000313" key="8">
    <source>
        <dbReference type="EMBL" id="EJT70947.1"/>
    </source>
</evidence>
<dbReference type="eggNOG" id="KOG3322">
    <property type="taxonomic scope" value="Eukaryota"/>
</dbReference>
<feature type="region of interest" description="Disordered" evidence="4">
    <location>
        <begin position="755"/>
        <end position="787"/>
    </location>
</feature>
<dbReference type="AlphaFoldDB" id="J3PEN9"/>